<evidence type="ECO:0000313" key="2">
    <source>
        <dbReference type="EMBL" id="KAK5646699.1"/>
    </source>
</evidence>
<gene>
    <name evidence="2" type="ORF">RI129_005163</name>
</gene>
<keyword evidence="1" id="KW-0472">Membrane</keyword>
<reference evidence="2 3" key="1">
    <citation type="journal article" date="2024" name="Insects">
        <title>An Improved Chromosome-Level Genome Assembly of the Firefly Pyrocoelia pectoralis.</title>
        <authorList>
            <person name="Fu X."/>
            <person name="Meyer-Rochow V.B."/>
            <person name="Ballantyne L."/>
            <person name="Zhu X."/>
        </authorList>
    </citation>
    <scope>NUCLEOTIDE SEQUENCE [LARGE SCALE GENOMIC DNA]</scope>
    <source>
        <strain evidence="2">XCY_ONT2</strain>
    </source>
</reference>
<proteinExistence type="predicted"/>
<keyword evidence="1" id="KW-1133">Transmembrane helix</keyword>
<name>A0AAN7VMY1_9COLE</name>
<keyword evidence="1" id="KW-0812">Transmembrane</keyword>
<evidence type="ECO:0000256" key="1">
    <source>
        <dbReference type="SAM" id="Phobius"/>
    </source>
</evidence>
<comment type="caution">
    <text evidence="2">The sequence shown here is derived from an EMBL/GenBank/DDBJ whole genome shotgun (WGS) entry which is preliminary data.</text>
</comment>
<sequence length="133" mass="15778">MYHQEISQHVRSLQRLSISRISHLNYIKPIAFTSQSSRIDLHKSISLSEEANFSQPNKILFEWPQKRKFLLEKDLSLIVWMLSHTLFWLHVIHLFPSGTGLELNQPPWNYRAPLPKPDNKGYIIEPDWDSRFL</sequence>
<dbReference type="EMBL" id="JAVRBK010000003">
    <property type="protein sequence ID" value="KAK5646699.1"/>
    <property type="molecule type" value="Genomic_DNA"/>
</dbReference>
<protein>
    <submittedName>
        <fullName evidence="2">Uncharacterized protein</fullName>
    </submittedName>
</protein>
<accession>A0AAN7VMY1</accession>
<keyword evidence="3" id="KW-1185">Reference proteome</keyword>
<dbReference type="AlphaFoldDB" id="A0AAN7VMY1"/>
<evidence type="ECO:0000313" key="3">
    <source>
        <dbReference type="Proteomes" id="UP001329430"/>
    </source>
</evidence>
<organism evidence="2 3">
    <name type="scientific">Pyrocoelia pectoralis</name>
    <dbReference type="NCBI Taxonomy" id="417401"/>
    <lineage>
        <taxon>Eukaryota</taxon>
        <taxon>Metazoa</taxon>
        <taxon>Ecdysozoa</taxon>
        <taxon>Arthropoda</taxon>
        <taxon>Hexapoda</taxon>
        <taxon>Insecta</taxon>
        <taxon>Pterygota</taxon>
        <taxon>Neoptera</taxon>
        <taxon>Endopterygota</taxon>
        <taxon>Coleoptera</taxon>
        <taxon>Polyphaga</taxon>
        <taxon>Elateriformia</taxon>
        <taxon>Elateroidea</taxon>
        <taxon>Lampyridae</taxon>
        <taxon>Lampyrinae</taxon>
        <taxon>Pyrocoelia</taxon>
    </lineage>
</organism>
<dbReference type="Proteomes" id="UP001329430">
    <property type="component" value="Chromosome 3"/>
</dbReference>
<feature type="transmembrane region" description="Helical" evidence="1">
    <location>
        <begin position="75"/>
        <end position="95"/>
    </location>
</feature>